<dbReference type="InterPro" id="IPR050313">
    <property type="entry name" value="Carb_Metab_HTH_regulators"/>
</dbReference>
<keyword evidence="4" id="KW-0804">Transcription</keyword>
<evidence type="ECO:0000256" key="4">
    <source>
        <dbReference type="ARBA" id="ARBA00023163"/>
    </source>
</evidence>
<dbReference type="SMART" id="SM01134">
    <property type="entry name" value="DeoRC"/>
    <property type="match status" value="1"/>
</dbReference>
<proteinExistence type="predicted"/>
<dbReference type="PROSITE" id="PS51000">
    <property type="entry name" value="HTH_DEOR_2"/>
    <property type="match status" value="1"/>
</dbReference>
<evidence type="ECO:0000256" key="2">
    <source>
        <dbReference type="ARBA" id="ARBA00022491"/>
    </source>
</evidence>
<accession>T5KNG3</accession>
<evidence type="ECO:0000313" key="7">
    <source>
        <dbReference type="EMBL" id="EQM79573.1"/>
    </source>
</evidence>
<dbReference type="PRINTS" id="PR00037">
    <property type="entry name" value="HTHLACR"/>
</dbReference>
<evidence type="ECO:0000256" key="5">
    <source>
        <dbReference type="ARBA" id="ARBA00024937"/>
    </source>
</evidence>
<dbReference type="InterPro" id="IPR014036">
    <property type="entry name" value="DeoR-like_C"/>
</dbReference>
<dbReference type="SUPFAM" id="SSF46785">
    <property type="entry name" value="Winged helix' DNA-binding domain"/>
    <property type="match status" value="1"/>
</dbReference>
<protein>
    <recommendedName>
        <fullName evidence="1">Lactose phosphotransferase system repressor</fullName>
    </recommendedName>
</protein>
<dbReference type="GO" id="GO:0003700">
    <property type="term" value="F:DNA-binding transcription factor activity"/>
    <property type="evidence" value="ECO:0007669"/>
    <property type="project" value="InterPro"/>
</dbReference>
<name>T5KNG3_MICMQ</name>
<comment type="caution">
    <text evidence="7">The sequence shown here is derived from an EMBL/GenBank/DDBJ whole genome shotgun (WGS) entry which is preliminary data.</text>
</comment>
<dbReference type="Gene3D" id="1.10.10.10">
    <property type="entry name" value="Winged helix-like DNA-binding domain superfamily/Winged helix DNA-binding domain"/>
    <property type="match status" value="1"/>
</dbReference>
<evidence type="ECO:0000256" key="3">
    <source>
        <dbReference type="ARBA" id="ARBA00023015"/>
    </source>
</evidence>
<dbReference type="Proteomes" id="UP000016033">
    <property type="component" value="Unassembled WGS sequence"/>
</dbReference>
<dbReference type="SUPFAM" id="SSF100950">
    <property type="entry name" value="NagB/RpiA/CoA transferase-like"/>
    <property type="match status" value="1"/>
</dbReference>
<dbReference type="PATRIC" id="fig|1333857.3.peg.1505"/>
<gene>
    <name evidence="7" type="ORF">L687_15975</name>
</gene>
<feature type="domain" description="HTH deoR-type" evidence="6">
    <location>
        <begin position="3"/>
        <end position="58"/>
    </location>
</feature>
<dbReference type="Pfam" id="PF08220">
    <property type="entry name" value="HTH_DeoR"/>
    <property type="match status" value="1"/>
</dbReference>
<dbReference type="PANTHER" id="PTHR30363">
    <property type="entry name" value="HTH-TYPE TRANSCRIPTIONAL REGULATOR SRLR-RELATED"/>
    <property type="match status" value="1"/>
</dbReference>
<evidence type="ECO:0000259" key="6">
    <source>
        <dbReference type="PROSITE" id="PS51000"/>
    </source>
</evidence>
<dbReference type="InterPro" id="IPR037171">
    <property type="entry name" value="NagB/RpiA_transferase-like"/>
</dbReference>
<evidence type="ECO:0000313" key="8">
    <source>
        <dbReference type="Proteomes" id="UP000016033"/>
    </source>
</evidence>
<dbReference type="EMBL" id="ATAO01000168">
    <property type="protein sequence ID" value="EQM79573.1"/>
    <property type="molecule type" value="Genomic_DNA"/>
</dbReference>
<dbReference type="PANTHER" id="PTHR30363:SF4">
    <property type="entry name" value="GLYCEROL-3-PHOSPHATE REGULON REPRESSOR"/>
    <property type="match status" value="1"/>
</dbReference>
<dbReference type="InterPro" id="IPR036390">
    <property type="entry name" value="WH_DNA-bd_sf"/>
</dbReference>
<comment type="function">
    <text evidence="5">Repressor of the lactose catabolism operon. Galactose-6-phosphate is the inducer.</text>
</comment>
<reference evidence="7 8" key="1">
    <citation type="journal article" date="2013" name="Genome Announc.">
        <title>Whole-genome sequences of five oyster-associated bacteria show potential for crude oil hydrocarbon degradation.</title>
        <authorList>
            <person name="Chauhan A."/>
            <person name="Green S."/>
            <person name="Pathak A."/>
            <person name="Thomas J."/>
            <person name="Venkatramanan R."/>
        </authorList>
    </citation>
    <scope>NUCLEOTIDE SEQUENCE [LARGE SCALE GENOMIC DNA]</scope>
    <source>
        <strain evidence="7 8">MF109</strain>
    </source>
</reference>
<dbReference type="SMART" id="SM00420">
    <property type="entry name" value="HTH_DEOR"/>
    <property type="match status" value="1"/>
</dbReference>
<dbReference type="Pfam" id="PF00455">
    <property type="entry name" value="DeoRC"/>
    <property type="match status" value="1"/>
</dbReference>
<dbReference type="InterPro" id="IPR036388">
    <property type="entry name" value="WH-like_DNA-bd_sf"/>
</dbReference>
<dbReference type="Gene3D" id="3.40.50.1360">
    <property type="match status" value="1"/>
</dbReference>
<dbReference type="RefSeq" id="WP_021199469.1">
    <property type="nucleotide sequence ID" value="NZ_ATAO01000168.1"/>
</dbReference>
<dbReference type="AlphaFoldDB" id="T5KNG3"/>
<keyword evidence="2" id="KW-0678">Repressor</keyword>
<evidence type="ECO:0000256" key="1">
    <source>
        <dbReference type="ARBA" id="ARBA00021390"/>
    </source>
</evidence>
<keyword evidence="3" id="KW-0805">Transcription regulation</keyword>
<dbReference type="InterPro" id="IPR001034">
    <property type="entry name" value="DeoR_HTH"/>
</dbReference>
<organism evidence="7 8">
    <name type="scientific">Microbacterium maritypicum MF109</name>
    <dbReference type="NCBI Taxonomy" id="1333857"/>
    <lineage>
        <taxon>Bacteria</taxon>
        <taxon>Bacillati</taxon>
        <taxon>Actinomycetota</taxon>
        <taxon>Actinomycetes</taxon>
        <taxon>Micrococcales</taxon>
        <taxon>Microbacteriaceae</taxon>
        <taxon>Microbacterium</taxon>
    </lineage>
</organism>
<sequence length="249" mass="26213">MLAAQRKDHLLDLLARDGRVVAKAVADELGVSEDAIRRDLRELAEEGKLQRVYGGALPIPEPERPVRDRHGLATESKERVARAAVARIRPGATIVLDAGTTTLAMARLLPSGAGITVITPSPVVALSVAEHSDARVVMIGGELTRHSLVTGGGLAMEAIQHLAADVFFLGVTGVDPLHGLTTGELDDAVTKRALASRCTETVVLASEEKVGAAARFPVLPFEAITAIITDPLDANPIVERLAALISARE</sequence>